<dbReference type="EMBL" id="CP062222">
    <property type="protein sequence ID" value="QTC92213.1"/>
    <property type="molecule type" value="Genomic_DNA"/>
</dbReference>
<dbReference type="KEGG" id="bgoe:IFJ75_04730"/>
<protein>
    <submittedName>
        <fullName evidence="1">Uncharacterized protein</fullName>
    </submittedName>
</protein>
<evidence type="ECO:0000313" key="1">
    <source>
        <dbReference type="EMBL" id="QTC92213.1"/>
    </source>
</evidence>
<evidence type="ECO:0000313" key="2">
    <source>
        <dbReference type="Proteomes" id="UP000663918"/>
    </source>
</evidence>
<proteinExistence type="predicted"/>
<dbReference type="AlphaFoldDB" id="A0A975GWT6"/>
<sequence>MSVVVRRVPSALRREYRKAGGMRIADALAQADENLGALAPNALVRIDRAVSRIAGLIASPKRPLTSDDLRLAHTLVNEMLACCTTVEIPGFVEALYACGRLIAALLSAEHRPHDALSPGVNLLRLARRGSLASQDLEALVEGVDQCATRFRTQGSFDRH</sequence>
<organism evidence="1 2">
    <name type="scientific">Brevundimonas goettingensis</name>
    <dbReference type="NCBI Taxonomy" id="2774190"/>
    <lineage>
        <taxon>Bacteria</taxon>
        <taxon>Pseudomonadati</taxon>
        <taxon>Pseudomonadota</taxon>
        <taxon>Alphaproteobacteria</taxon>
        <taxon>Caulobacterales</taxon>
        <taxon>Caulobacteraceae</taxon>
        <taxon>Brevundimonas</taxon>
    </lineage>
</organism>
<gene>
    <name evidence="1" type="ORF">IFJ75_04730</name>
</gene>
<accession>A0A975GWT6</accession>
<dbReference type="Proteomes" id="UP000663918">
    <property type="component" value="Chromosome"/>
</dbReference>
<keyword evidence="2" id="KW-1185">Reference proteome</keyword>
<reference evidence="1" key="1">
    <citation type="submission" date="2020-09" db="EMBL/GenBank/DDBJ databases">
        <title>Brevundimonas sp. LVF2 isolated from a puddle in Goettingen, Germany.</title>
        <authorList>
            <person name="Friedrich I."/>
            <person name="Klassen A."/>
            <person name="Hannes N."/>
            <person name="Schneider D."/>
            <person name="Hertel R."/>
            <person name="Daniel R."/>
        </authorList>
    </citation>
    <scope>NUCLEOTIDE SEQUENCE</scope>
    <source>
        <strain evidence="1">LVF2</strain>
    </source>
</reference>
<dbReference type="RefSeq" id="WP_207931493.1">
    <property type="nucleotide sequence ID" value="NZ_CP062222.1"/>
</dbReference>
<name>A0A975GWT6_9CAUL</name>